<dbReference type="InterPro" id="IPR002068">
    <property type="entry name" value="A-crystallin/Hsp20_dom"/>
</dbReference>
<gene>
    <name evidence="4" type="ORF">PG2T_11970</name>
</gene>
<protein>
    <submittedName>
        <fullName evidence="4">Heat-shock protein Hsp20</fullName>
    </submittedName>
</protein>
<dbReference type="EMBL" id="CP014671">
    <property type="protein sequence ID" value="ANX04811.1"/>
    <property type="molecule type" value="Genomic_DNA"/>
</dbReference>
<dbReference type="InterPro" id="IPR008978">
    <property type="entry name" value="HSP20-like_chaperone"/>
</dbReference>
<dbReference type="OrthoDB" id="9792695at2"/>
<evidence type="ECO:0000313" key="5">
    <source>
        <dbReference type="Proteomes" id="UP000092952"/>
    </source>
</evidence>
<organism evidence="4 5">
    <name type="scientific">Immundisolibacter cernigliae</name>
    <dbReference type="NCBI Taxonomy" id="1810504"/>
    <lineage>
        <taxon>Bacteria</taxon>
        <taxon>Pseudomonadati</taxon>
        <taxon>Pseudomonadota</taxon>
        <taxon>Gammaproteobacteria</taxon>
        <taxon>Immundisolibacterales</taxon>
        <taxon>Immundisolibacteraceae</taxon>
        <taxon>Immundisolibacter</taxon>
    </lineage>
</organism>
<dbReference type="STRING" id="1810504.PG2T_11970"/>
<evidence type="ECO:0000256" key="2">
    <source>
        <dbReference type="RuleBase" id="RU003616"/>
    </source>
</evidence>
<dbReference type="CDD" id="cd06464">
    <property type="entry name" value="ACD_sHsps-like"/>
    <property type="match status" value="1"/>
</dbReference>
<reference evidence="5" key="1">
    <citation type="submission" date="2016-03" db="EMBL/GenBank/DDBJ databases">
        <title>Complete genome sequence of Solimmundus cernigliae, representing a novel lineage of polycyclic aromatic hydrocarbon degraders within the Gammaproteobacteria.</title>
        <authorList>
            <person name="Singleton D.R."/>
            <person name="Dickey A.N."/>
            <person name="Scholl E.H."/>
            <person name="Wright F.A."/>
            <person name="Aitken M.D."/>
        </authorList>
    </citation>
    <scope>NUCLEOTIDE SEQUENCE [LARGE SCALE GENOMIC DNA]</scope>
    <source>
        <strain evidence="5">TR3.2</strain>
    </source>
</reference>
<dbReference type="RefSeq" id="WP_068805771.1">
    <property type="nucleotide sequence ID" value="NZ_CP014671.1"/>
</dbReference>
<evidence type="ECO:0000259" key="3">
    <source>
        <dbReference type="PROSITE" id="PS01031"/>
    </source>
</evidence>
<dbReference type="Pfam" id="PF00011">
    <property type="entry name" value="HSP20"/>
    <property type="match status" value="1"/>
</dbReference>
<feature type="domain" description="SHSP" evidence="3">
    <location>
        <begin position="56"/>
        <end position="168"/>
    </location>
</feature>
<dbReference type="InterPro" id="IPR031107">
    <property type="entry name" value="Small_HSP"/>
</dbReference>
<dbReference type="PROSITE" id="PS01031">
    <property type="entry name" value="SHSP"/>
    <property type="match status" value="1"/>
</dbReference>
<accession>A0A1B1YVK4</accession>
<proteinExistence type="inferred from homology"/>
<dbReference type="Proteomes" id="UP000092952">
    <property type="component" value="Chromosome"/>
</dbReference>
<dbReference type="SUPFAM" id="SSF49764">
    <property type="entry name" value="HSP20-like chaperones"/>
    <property type="match status" value="1"/>
</dbReference>
<comment type="similarity">
    <text evidence="1 2">Belongs to the small heat shock protein (HSP20) family.</text>
</comment>
<evidence type="ECO:0000313" key="4">
    <source>
        <dbReference type="EMBL" id="ANX04811.1"/>
    </source>
</evidence>
<evidence type="ECO:0000256" key="1">
    <source>
        <dbReference type="PROSITE-ProRule" id="PRU00285"/>
    </source>
</evidence>
<name>A0A1B1YVK4_9GAMM</name>
<sequence>MDINNLKENVESWWSNVSEGWRQLRRSASGALTRFKPGDTTNLPESSSIDDELWLPGLSWSMLGVDLLEDDRRLVARLEIPGLDKDDFKIEVMDDALVVSGEKRFERDSSDGRWRTIQCAYGAFRRVVPLPAPVRADQAKASYRNGVLRVELPKVEPGPARSVTIDVQ</sequence>
<dbReference type="Gene3D" id="2.60.40.790">
    <property type="match status" value="1"/>
</dbReference>
<dbReference type="InParanoid" id="A0A1B1YVK4"/>
<dbReference type="KEGG" id="gbi:PG2T_11970"/>
<keyword evidence="5" id="KW-1185">Reference proteome</keyword>
<dbReference type="PANTHER" id="PTHR11527">
    <property type="entry name" value="HEAT-SHOCK PROTEIN 20 FAMILY MEMBER"/>
    <property type="match status" value="1"/>
</dbReference>
<dbReference type="AlphaFoldDB" id="A0A1B1YVK4"/>